<dbReference type="NCBIfam" id="TIGR00254">
    <property type="entry name" value="GGDEF"/>
    <property type="match status" value="1"/>
</dbReference>
<dbReference type="InterPro" id="IPR029787">
    <property type="entry name" value="Nucleotide_cyclase"/>
</dbReference>
<feature type="domain" description="GGDEF" evidence="6">
    <location>
        <begin position="298"/>
        <end position="435"/>
    </location>
</feature>
<dbReference type="GO" id="GO:0007165">
    <property type="term" value="P:signal transduction"/>
    <property type="evidence" value="ECO:0007669"/>
    <property type="project" value="InterPro"/>
</dbReference>
<dbReference type="PROSITE" id="PS50885">
    <property type="entry name" value="HAMP"/>
    <property type="match status" value="1"/>
</dbReference>
<protein>
    <recommendedName>
        <fullName evidence="9">Diguanylate cyclase</fullName>
    </recommendedName>
</protein>
<dbReference type="PROSITE" id="PS50887">
    <property type="entry name" value="GGDEF"/>
    <property type="match status" value="1"/>
</dbReference>
<dbReference type="SMART" id="SM00304">
    <property type="entry name" value="HAMP"/>
    <property type="match status" value="1"/>
</dbReference>
<dbReference type="EMBL" id="BMEV01000018">
    <property type="protein sequence ID" value="GGH74193.1"/>
    <property type="molecule type" value="Genomic_DNA"/>
</dbReference>
<dbReference type="Gene3D" id="3.30.70.270">
    <property type="match status" value="1"/>
</dbReference>
<evidence type="ECO:0000256" key="2">
    <source>
        <dbReference type="ARBA" id="ARBA00022475"/>
    </source>
</evidence>
<accession>A0A8J2ZS37</accession>
<comment type="caution">
    <text evidence="7">The sequence shown here is derived from an EMBL/GenBank/DDBJ whole genome shotgun (WGS) entry which is preliminary data.</text>
</comment>
<feature type="domain" description="HAMP" evidence="5">
    <location>
        <begin position="209"/>
        <end position="262"/>
    </location>
</feature>
<sequence length="438" mass="50203">MYSKYLGKLGNRMLRSITVSAMAIIVLTILSVISVRFFLYENIQGQRILDQIDESVNVLHNSLIDQETGQRGYNLTNNPSFLEPYYQGMEDFSQSSKALAELMIKYPSLTAEIKELIEKGEYWHHHYGEPLVEMSQQGEAPSLELLSAGKQALDEFRLSSEVFFQHIEAERTVVREKMQTGIQITLVSLVISIIAIVCINVYINYRVLQSVVRPIIHLNDCVTAYTKHDFSKKIPVYERKDELSELIRNVDQMREELSSSFHTLKTEANADGLTGLFNRRYFDEYLEREWNTAKKEQKCLSLILFDIDYFKNYNDTYGHLEGDECLKKISHCLRTFQGGSLNFAARYGGEEFAVILINRTEQETRCIAEGMRQAVMDLNIPHASSDICDCVTISIGVATVIPTDRMEINDFIHMADQALYLSKKNGRNQVTMYRPGAE</sequence>
<evidence type="ECO:0008006" key="9">
    <source>
        <dbReference type="Google" id="ProtNLM"/>
    </source>
</evidence>
<evidence type="ECO:0000256" key="3">
    <source>
        <dbReference type="ARBA" id="ARBA00023136"/>
    </source>
</evidence>
<evidence type="ECO:0000313" key="7">
    <source>
        <dbReference type="EMBL" id="GGH74193.1"/>
    </source>
</evidence>
<dbReference type="Pfam" id="PF00672">
    <property type="entry name" value="HAMP"/>
    <property type="match status" value="1"/>
</dbReference>
<dbReference type="GO" id="GO:0052621">
    <property type="term" value="F:diguanylate cyclase activity"/>
    <property type="evidence" value="ECO:0007669"/>
    <property type="project" value="TreeGrafter"/>
</dbReference>
<dbReference type="Gene3D" id="6.10.340.10">
    <property type="match status" value="1"/>
</dbReference>
<dbReference type="GO" id="GO:0043709">
    <property type="term" value="P:cell adhesion involved in single-species biofilm formation"/>
    <property type="evidence" value="ECO:0007669"/>
    <property type="project" value="TreeGrafter"/>
</dbReference>
<keyword evidence="8" id="KW-1185">Reference proteome</keyword>
<dbReference type="CDD" id="cd01949">
    <property type="entry name" value="GGDEF"/>
    <property type="match status" value="1"/>
</dbReference>
<dbReference type="PANTHER" id="PTHR45138:SF9">
    <property type="entry name" value="DIGUANYLATE CYCLASE DGCM-RELATED"/>
    <property type="match status" value="1"/>
</dbReference>
<evidence type="ECO:0000256" key="4">
    <source>
        <dbReference type="SAM" id="Phobius"/>
    </source>
</evidence>
<reference evidence="7" key="2">
    <citation type="submission" date="2020-09" db="EMBL/GenBank/DDBJ databases">
        <authorList>
            <person name="Sun Q."/>
            <person name="Zhou Y."/>
        </authorList>
    </citation>
    <scope>NUCLEOTIDE SEQUENCE</scope>
    <source>
        <strain evidence="7">CGMCC 1.12360</strain>
    </source>
</reference>
<name>A0A8J2ZS37_9BACI</name>
<reference evidence="7" key="1">
    <citation type="journal article" date="2014" name="Int. J. Syst. Evol. Microbiol.">
        <title>Complete genome sequence of Corynebacterium casei LMG S-19264T (=DSM 44701T), isolated from a smear-ripened cheese.</title>
        <authorList>
            <consortium name="US DOE Joint Genome Institute (JGI-PGF)"/>
            <person name="Walter F."/>
            <person name="Albersmeier A."/>
            <person name="Kalinowski J."/>
            <person name="Ruckert C."/>
        </authorList>
    </citation>
    <scope>NUCLEOTIDE SEQUENCE</scope>
    <source>
        <strain evidence="7">CGMCC 1.12360</strain>
    </source>
</reference>
<dbReference type="SMART" id="SM00267">
    <property type="entry name" value="GGDEF"/>
    <property type="match status" value="1"/>
</dbReference>
<keyword evidence="4" id="KW-1133">Transmembrane helix</keyword>
<dbReference type="InterPro" id="IPR007891">
    <property type="entry name" value="CHASE3"/>
</dbReference>
<dbReference type="CDD" id="cd06225">
    <property type="entry name" value="HAMP"/>
    <property type="match status" value="1"/>
</dbReference>
<evidence type="ECO:0000313" key="8">
    <source>
        <dbReference type="Proteomes" id="UP000602050"/>
    </source>
</evidence>
<feature type="transmembrane region" description="Helical" evidence="4">
    <location>
        <begin position="184"/>
        <end position="203"/>
    </location>
</feature>
<comment type="subcellular location">
    <subcellularLocation>
        <location evidence="1">Cell membrane</location>
    </subcellularLocation>
</comment>
<dbReference type="InterPro" id="IPR050469">
    <property type="entry name" value="Diguanylate_Cyclase"/>
</dbReference>
<keyword evidence="3 4" id="KW-0472">Membrane</keyword>
<organism evidence="7 8">
    <name type="scientific">Compostibacillus humi</name>
    <dbReference type="NCBI Taxonomy" id="1245525"/>
    <lineage>
        <taxon>Bacteria</taxon>
        <taxon>Bacillati</taxon>
        <taxon>Bacillota</taxon>
        <taxon>Bacilli</taxon>
        <taxon>Bacillales</taxon>
        <taxon>Bacillaceae</taxon>
        <taxon>Compostibacillus</taxon>
    </lineage>
</organism>
<evidence type="ECO:0000259" key="6">
    <source>
        <dbReference type="PROSITE" id="PS50887"/>
    </source>
</evidence>
<feature type="transmembrane region" description="Helical" evidence="4">
    <location>
        <begin position="20"/>
        <end position="39"/>
    </location>
</feature>
<dbReference type="Proteomes" id="UP000602050">
    <property type="component" value="Unassembled WGS sequence"/>
</dbReference>
<dbReference type="FunFam" id="3.30.70.270:FF:000001">
    <property type="entry name" value="Diguanylate cyclase domain protein"/>
    <property type="match status" value="1"/>
</dbReference>
<dbReference type="PANTHER" id="PTHR45138">
    <property type="entry name" value="REGULATORY COMPONENTS OF SENSORY TRANSDUCTION SYSTEM"/>
    <property type="match status" value="1"/>
</dbReference>
<proteinExistence type="predicted"/>
<dbReference type="AlphaFoldDB" id="A0A8J2ZS37"/>
<gene>
    <name evidence="7" type="ORF">GCM10010978_12810</name>
</gene>
<dbReference type="SUPFAM" id="SSF158472">
    <property type="entry name" value="HAMP domain-like"/>
    <property type="match status" value="1"/>
</dbReference>
<evidence type="ECO:0000259" key="5">
    <source>
        <dbReference type="PROSITE" id="PS50885"/>
    </source>
</evidence>
<dbReference type="Pfam" id="PF00990">
    <property type="entry name" value="GGDEF"/>
    <property type="match status" value="1"/>
</dbReference>
<dbReference type="Pfam" id="PF05227">
    <property type="entry name" value="CHASE3"/>
    <property type="match status" value="1"/>
</dbReference>
<keyword evidence="4" id="KW-0812">Transmembrane</keyword>
<dbReference type="InterPro" id="IPR003660">
    <property type="entry name" value="HAMP_dom"/>
</dbReference>
<evidence type="ECO:0000256" key="1">
    <source>
        <dbReference type="ARBA" id="ARBA00004236"/>
    </source>
</evidence>
<dbReference type="InterPro" id="IPR000160">
    <property type="entry name" value="GGDEF_dom"/>
</dbReference>
<dbReference type="InterPro" id="IPR043128">
    <property type="entry name" value="Rev_trsase/Diguanyl_cyclase"/>
</dbReference>
<dbReference type="GO" id="GO:0005886">
    <property type="term" value="C:plasma membrane"/>
    <property type="evidence" value="ECO:0007669"/>
    <property type="project" value="UniProtKB-SubCell"/>
</dbReference>
<dbReference type="GO" id="GO:1902201">
    <property type="term" value="P:negative regulation of bacterial-type flagellum-dependent cell motility"/>
    <property type="evidence" value="ECO:0007669"/>
    <property type="project" value="TreeGrafter"/>
</dbReference>
<keyword evidence="2" id="KW-1003">Cell membrane</keyword>
<dbReference type="SUPFAM" id="SSF55073">
    <property type="entry name" value="Nucleotide cyclase"/>
    <property type="match status" value="1"/>
</dbReference>